<dbReference type="Proteomes" id="UP000435112">
    <property type="component" value="Unassembled WGS sequence"/>
</dbReference>
<dbReference type="Proteomes" id="UP000429607">
    <property type="component" value="Unassembled WGS sequence"/>
</dbReference>
<dbReference type="EMBL" id="QXFV01000003">
    <property type="protein sequence ID" value="KAE9052831.1"/>
    <property type="molecule type" value="Genomic_DNA"/>
</dbReference>
<proteinExistence type="predicted"/>
<sequence>MKIVSFGSSNSRSNLLLRFFLFCFVSSQVPHFGSSRPFRSIPRTSSLSTICFRCCAHV</sequence>
<evidence type="ECO:0000313" key="4">
    <source>
        <dbReference type="EMBL" id="KAE9360542.1"/>
    </source>
</evidence>
<evidence type="ECO:0000256" key="1">
    <source>
        <dbReference type="SAM" id="SignalP"/>
    </source>
</evidence>
<organism evidence="4 6">
    <name type="scientific">Phytophthora rubi</name>
    <dbReference type="NCBI Taxonomy" id="129364"/>
    <lineage>
        <taxon>Eukaryota</taxon>
        <taxon>Sar</taxon>
        <taxon>Stramenopiles</taxon>
        <taxon>Oomycota</taxon>
        <taxon>Peronosporomycetes</taxon>
        <taxon>Peronosporales</taxon>
        <taxon>Peronosporaceae</taxon>
        <taxon>Phytophthora</taxon>
    </lineage>
</organism>
<gene>
    <name evidence="3" type="ORF">PR001_g152</name>
    <name evidence="2" type="ORF">PR002_g114</name>
    <name evidence="4" type="ORF">PR003_g152</name>
</gene>
<dbReference type="Proteomes" id="UP000434957">
    <property type="component" value="Unassembled WGS sequence"/>
</dbReference>
<feature type="signal peptide" evidence="1">
    <location>
        <begin position="1"/>
        <end position="35"/>
    </location>
</feature>
<evidence type="ECO:0000313" key="7">
    <source>
        <dbReference type="Proteomes" id="UP000435112"/>
    </source>
</evidence>
<feature type="chain" id="PRO_5036381442" description="RxLR effector protein" evidence="1">
    <location>
        <begin position="36"/>
        <end position="58"/>
    </location>
</feature>
<evidence type="ECO:0000313" key="3">
    <source>
        <dbReference type="EMBL" id="KAE9052831.1"/>
    </source>
</evidence>
<evidence type="ECO:0000313" key="6">
    <source>
        <dbReference type="Proteomes" id="UP000434957"/>
    </source>
</evidence>
<name>A0A6A4G9H9_9STRA</name>
<protein>
    <recommendedName>
        <fullName evidence="8">RxLR effector protein</fullName>
    </recommendedName>
</protein>
<keyword evidence="6" id="KW-1185">Reference proteome</keyword>
<evidence type="ECO:0000313" key="2">
    <source>
        <dbReference type="EMBL" id="KAE9048979.1"/>
    </source>
</evidence>
<evidence type="ECO:0000313" key="5">
    <source>
        <dbReference type="Proteomes" id="UP000429607"/>
    </source>
</evidence>
<dbReference type="EMBL" id="QXFU01000003">
    <property type="protein sequence ID" value="KAE9048979.1"/>
    <property type="molecule type" value="Genomic_DNA"/>
</dbReference>
<comment type="caution">
    <text evidence="4">The sequence shown here is derived from an EMBL/GenBank/DDBJ whole genome shotgun (WGS) entry which is preliminary data.</text>
</comment>
<reference evidence="4 6" key="1">
    <citation type="submission" date="2018-08" db="EMBL/GenBank/DDBJ databases">
        <title>Genomic investigation of the strawberry pathogen Phytophthora fragariae indicates pathogenicity is determined by transcriptional variation in three key races.</title>
        <authorList>
            <person name="Adams T.M."/>
            <person name="Armitage A.D."/>
            <person name="Sobczyk M.K."/>
            <person name="Bates H.J."/>
            <person name="Dunwell J.M."/>
            <person name="Nellist C.F."/>
            <person name="Harrison R.J."/>
        </authorList>
    </citation>
    <scope>NUCLEOTIDE SEQUENCE [LARGE SCALE GENOMIC DNA]</scope>
    <source>
        <strain evidence="3 5">SCRP249</strain>
        <strain evidence="2 7">SCRP324</strain>
        <strain evidence="4 6">SCRP333</strain>
    </source>
</reference>
<keyword evidence="1" id="KW-0732">Signal</keyword>
<dbReference type="AlphaFoldDB" id="A0A6A4G9H9"/>
<accession>A0A6A4G9H9</accession>
<dbReference type="EMBL" id="QXFT01000003">
    <property type="protein sequence ID" value="KAE9360542.1"/>
    <property type="molecule type" value="Genomic_DNA"/>
</dbReference>
<evidence type="ECO:0008006" key="8">
    <source>
        <dbReference type="Google" id="ProtNLM"/>
    </source>
</evidence>